<dbReference type="EMBL" id="WTPW01001237">
    <property type="protein sequence ID" value="KAF0447600.1"/>
    <property type="molecule type" value="Genomic_DNA"/>
</dbReference>
<accession>A0A8H3XD26</accession>
<dbReference type="GO" id="GO:0003924">
    <property type="term" value="F:GTPase activity"/>
    <property type="evidence" value="ECO:0007669"/>
    <property type="project" value="InterPro"/>
</dbReference>
<evidence type="ECO:0000256" key="4">
    <source>
        <dbReference type="SAM" id="Coils"/>
    </source>
</evidence>
<evidence type="ECO:0000259" key="5">
    <source>
        <dbReference type="PROSITE" id="PS51715"/>
    </source>
</evidence>
<dbReference type="InterPro" id="IPR015894">
    <property type="entry name" value="Guanylate-bd_N"/>
</dbReference>
<sequence length="608" mass="70718">MDEHEIDFIENVNVFGEEIPFRKGKSIQLLEYDEANDQIIIKKRALKIIEGISEPVAIVAVVGSFRRGKSWFANVLHGRHDGFALGAEMNGCTRGIQMWNTPFLHNGKRVIVLDCEGIDDPQQSQQWATKLFILCLVISSSFIYNINGIVGKGDIGKLFLMNDLSRYIQTPNCKFLPRLVVLLRDFMLKPPNDFRTYFLEKLNEVNAEASDAIKERFEDFEVYSLPYPGLPREKLQHMDKASTSEFHQDFKVDVIAAVNGILNNLQPKYIGASPMSGVSFAQFLKECVNSLNDPKNHIQISVPDEYKSVVEYVAQKSMQHSNEMYQTLMESEIQQYQLPMPWKDFNEMHYRAFSEVKTEFFNRILGSSSQIREFQQEFYKMIEKDRLSFHEENSTALYKHNLDLGGKLWKTYVEHGLTFESIFTTQEDFEGAIAIFEREMLDSMLEGPESERMIAKFKSEEYQDAVDILQLYGIFEQTYAVQLKENQESQTKLLELTSKEQELISEIENIKKEHEEIKTRLEMKIEAMDNCLIDQQIQNTKMFNDLREDHNLAMTLLKSEEEKKIKNLQKQIEEMKPKKESLKKIALDAMPFLLVGIKFFITHYMKTN</sequence>
<reference evidence="6 7" key="1">
    <citation type="journal article" date="2019" name="Environ. Microbiol.">
        <title>At the nexus of three kingdoms: the genome of the mycorrhizal fungus Gigaspora margarita provides insights into plant, endobacterial and fungal interactions.</title>
        <authorList>
            <person name="Venice F."/>
            <person name="Ghignone S."/>
            <person name="Salvioli di Fossalunga A."/>
            <person name="Amselem J."/>
            <person name="Novero M."/>
            <person name="Xianan X."/>
            <person name="Sedzielewska Toro K."/>
            <person name="Morin E."/>
            <person name="Lipzen A."/>
            <person name="Grigoriev I.V."/>
            <person name="Henrissat B."/>
            <person name="Martin F.M."/>
            <person name="Bonfante P."/>
        </authorList>
    </citation>
    <scope>NUCLEOTIDE SEQUENCE [LARGE SCALE GENOMIC DNA]</scope>
    <source>
        <strain evidence="6 7">BEG34</strain>
    </source>
</reference>
<dbReference type="Pfam" id="PF02263">
    <property type="entry name" value="GBP"/>
    <property type="match status" value="1"/>
</dbReference>
<dbReference type="Gene3D" id="3.40.50.300">
    <property type="entry name" value="P-loop containing nucleotide triphosphate hydrolases"/>
    <property type="match status" value="1"/>
</dbReference>
<feature type="coiled-coil region" evidence="4">
    <location>
        <begin position="493"/>
        <end position="527"/>
    </location>
</feature>
<comment type="caution">
    <text evidence="6">The sequence shown here is derived from an EMBL/GenBank/DDBJ whole genome shotgun (WGS) entry which is preliminary data.</text>
</comment>
<dbReference type="SUPFAM" id="SSF52540">
    <property type="entry name" value="P-loop containing nucleoside triphosphate hydrolases"/>
    <property type="match status" value="1"/>
</dbReference>
<dbReference type="OrthoDB" id="8954335at2759"/>
<comment type="similarity">
    <text evidence="3">Belongs to the TRAFAC class dynamin-like GTPase superfamily. GB1/RHD3 GTPase family.</text>
</comment>
<dbReference type="GO" id="GO:0005525">
    <property type="term" value="F:GTP binding"/>
    <property type="evidence" value="ECO:0007669"/>
    <property type="project" value="UniProtKB-KW"/>
</dbReference>
<evidence type="ECO:0000256" key="3">
    <source>
        <dbReference type="PROSITE-ProRule" id="PRU01052"/>
    </source>
</evidence>
<evidence type="ECO:0000313" key="7">
    <source>
        <dbReference type="Proteomes" id="UP000439903"/>
    </source>
</evidence>
<proteinExistence type="inferred from homology"/>
<organism evidence="6 7">
    <name type="scientific">Gigaspora margarita</name>
    <dbReference type="NCBI Taxonomy" id="4874"/>
    <lineage>
        <taxon>Eukaryota</taxon>
        <taxon>Fungi</taxon>
        <taxon>Fungi incertae sedis</taxon>
        <taxon>Mucoromycota</taxon>
        <taxon>Glomeromycotina</taxon>
        <taxon>Glomeromycetes</taxon>
        <taxon>Diversisporales</taxon>
        <taxon>Gigasporaceae</taxon>
        <taxon>Gigaspora</taxon>
    </lineage>
</organism>
<evidence type="ECO:0000256" key="2">
    <source>
        <dbReference type="ARBA" id="ARBA00023134"/>
    </source>
</evidence>
<dbReference type="PROSITE" id="PS51715">
    <property type="entry name" value="G_GB1_RHD3"/>
    <property type="match status" value="1"/>
</dbReference>
<dbReference type="AlphaFoldDB" id="A0A8H3XD26"/>
<keyword evidence="7" id="KW-1185">Reference proteome</keyword>
<name>A0A8H3XD26_GIGMA</name>
<dbReference type="InterPro" id="IPR027417">
    <property type="entry name" value="P-loop_NTPase"/>
</dbReference>
<dbReference type="Proteomes" id="UP000439903">
    <property type="component" value="Unassembled WGS sequence"/>
</dbReference>
<dbReference type="PANTHER" id="PTHR10751">
    <property type="entry name" value="GUANYLATE BINDING PROTEIN"/>
    <property type="match status" value="1"/>
</dbReference>
<protein>
    <submittedName>
        <fullName evidence="6">GBP-domain-containing protein</fullName>
    </submittedName>
</protein>
<keyword evidence="2" id="KW-0342">GTP-binding</keyword>
<feature type="coiled-coil region" evidence="4">
    <location>
        <begin position="558"/>
        <end position="585"/>
    </location>
</feature>
<keyword evidence="1" id="KW-0547">Nucleotide-binding</keyword>
<gene>
    <name evidence="6" type="ORF">F8M41_002771</name>
</gene>
<keyword evidence="4" id="KW-0175">Coiled coil</keyword>
<evidence type="ECO:0000313" key="6">
    <source>
        <dbReference type="EMBL" id="KAF0447600.1"/>
    </source>
</evidence>
<feature type="domain" description="GB1/RHD3-type G" evidence="5">
    <location>
        <begin position="53"/>
        <end position="274"/>
    </location>
</feature>
<evidence type="ECO:0000256" key="1">
    <source>
        <dbReference type="ARBA" id="ARBA00022741"/>
    </source>
</evidence>
<dbReference type="InterPro" id="IPR030386">
    <property type="entry name" value="G_GB1_RHD3_dom"/>
</dbReference>